<feature type="transmembrane region" description="Helical" evidence="5">
    <location>
        <begin position="391"/>
        <end position="411"/>
    </location>
</feature>
<evidence type="ECO:0000256" key="5">
    <source>
        <dbReference type="SAM" id="Phobius"/>
    </source>
</evidence>
<dbReference type="AlphaFoldDB" id="A0A0F9KTT0"/>
<dbReference type="SUPFAM" id="SSF52096">
    <property type="entry name" value="ClpP/crotonase"/>
    <property type="match status" value="1"/>
</dbReference>
<keyword evidence="4 5" id="KW-0472">Membrane</keyword>
<dbReference type="EMBL" id="LAZR01007366">
    <property type="protein sequence ID" value="KKM85719.1"/>
    <property type="molecule type" value="Genomic_DNA"/>
</dbReference>
<reference evidence="9" key="1">
    <citation type="journal article" date="2015" name="Nature">
        <title>Complex archaea that bridge the gap between prokaryotes and eukaryotes.</title>
        <authorList>
            <person name="Spang A."/>
            <person name="Saw J.H."/>
            <person name="Jorgensen S.L."/>
            <person name="Zaremba-Niedzwiedzka K."/>
            <person name="Martijn J."/>
            <person name="Lind A.E."/>
            <person name="van Eijk R."/>
            <person name="Schleper C."/>
            <person name="Guy L."/>
            <person name="Ettema T.J."/>
        </authorList>
    </citation>
    <scope>NUCLEOTIDE SEQUENCE</scope>
</reference>
<dbReference type="InterPro" id="IPR056738">
    <property type="entry name" value="NfeD1b_N"/>
</dbReference>
<keyword evidence="2 5" id="KW-0812">Transmembrane</keyword>
<name>A0A0F9KTT0_9ZZZZ</name>
<evidence type="ECO:0000256" key="1">
    <source>
        <dbReference type="ARBA" id="ARBA00004141"/>
    </source>
</evidence>
<feature type="domain" description="NfeD-like C-terminal" evidence="6">
    <location>
        <begin position="443"/>
        <end position="497"/>
    </location>
</feature>
<dbReference type="Pfam" id="PF25145">
    <property type="entry name" value="NfeD1b_N"/>
    <property type="match status" value="1"/>
</dbReference>
<evidence type="ECO:0000256" key="4">
    <source>
        <dbReference type="ARBA" id="ARBA00023136"/>
    </source>
</evidence>
<dbReference type="GO" id="GO:0005886">
    <property type="term" value="C:plasma membrane"/>
    <property type="evidence" value="ECO:0007669"/>
    <property type="project" value="TreeGrafter"/>
</dbReference>
<organism evidence="9">
    <name type="scientific">marine sediment metagenome</name>
    <dbReference type="NCBI Taxonomy" id="412755"/>
    <lineage>
        <taxon>unclassified sequences</taxon>
        <taxon>metagenomes</taxon>
        <taxon>ecological metagenomes</taxon>
    </lineage>
</organism>
<proteinExistence type="predicted"/>
<dbReference type="InterPro" id="IPR056739">
    <property type="entry name" value="NfeD_membrane"/>
</dbReference>
<dbReference type="InterPro" id="IPR029045">
    <property type="entry name" value="ClpP/crotonase-like_dom_sf"/>
</dbReference>
<dbReference type="PANTHER" id="PTHR33507:SF3">
    <property type="entry name" value="INNER MEMBRANE PROTEIN YBBJ"/>
    <property type="match status" value="1"/>
</dbReference>
<evidence type="ECO:0000256" key="3">
    <source>
        <dbReference type="ARBA" id="ARBA00022989"/>
    </source>
</evidence>
<feature type="transmembrane region" description="Helical" evidence="5">
    <location>
        <begin position="276"/>
        <end position="297"/>
    </location>
</feature>
<dbReference type="CDD" id="cd07021">
    <property type="entry name" value="Clp_protease_NfeD_like"/>
    <property type="match status" value="1"/>
</dbReference>
<feature type="transmembrane region" description="Helical" evidence="5">
    <location>
        <begin position="304"/>
        <end position="321"/>
    </location>
</feature>
<feature type="transmembrane region" description="Helical" evidence="5">
    <location>
        <begin position="333"/>
        <end position="353"/>
    </location>
</feature>
<evidence type="ECO:0000256" key="2">
    <source>
        <dbReference type="ARBA" id="ARBA00022692"/>
    </source>
</evidence>
<dbReference type="InterPro" id="IPR012340">
    <property type="entry name" value="NA-bd_OB-fold"/>
</dbReference>
<feature type="transmembrane region" description="Helical" evidence="5">
    <location>
        <begin position="360"/>
        <end position="379"/>
    </location>
</feature>
<dbReference type="PANTHER" id="PTHR33507">
    <property type="entry name" value="INNER MEMBRANE PROTEIN YBBJ"/>
    <property type="match status" value="1"/>
</dbReference>
<evidence type="ECO:0000313" key="9">
    <source>
        <dbReference type="EMBL" id="KKM85719.1"/>
    </source>
</evidence>
<gene>
    <name evidence="9" type="ORF">LCGC14_1286220</name>
</gene>
<protein>
    <submittedName>
        <fullName evidence="9">Uncharacterized protein</fullName>
    </submittedName>
</protein>
<keyword evidence="3 5" id="KW-1133">Transmembrane helix</keyword>
<feature type="domain" description="NfeD1b N-terminal" evidence="8">
    <location>
        <begin position="44"/>
        <end position="191"/>
    </location>
</feature>
<comment type="caution">
    <text evidence="9">The sequence shown here is derived from an EMBL/GenBank/DDBJ whole genome shotgun (WGS) entry which is preliminary data.</text>
</comment>
<evidence type="ECO:0000259" key="6">
    <source>
        <dbReference type="Pfam" id="PF01957"/>
    </source>
</evidence>
<evidence type="ECO:0000259" key="7">
    <source>
        <dbReference type="Pfam" id="PF24961"/>
    </source>
</evidence>
<dbReference type="Pfam" id="PF24961">
    <property type="entry name" value="NfeD_membrane"/>
    <property type="match status" value="1"/>
</dbReference>
<dbReference type="SUPFAM" id="SSF141322">
    <property type="entry name" value="NfeD domain-like"/>
    <property type="match status" value="1"/>
</dbReference>
<dbReference type="InterPro" id="IPR052165">
    <property type="entry name" value="Membrane_assoc_protease"/>
</dbReference>
<dbReference type="Gene3D" id="3.90.226.10">
    <property type="entry name" value="2-enoyl-CoA Hydratase, Chain A, domain 1"/>
    <property type="match status" value="1"/>
</dbReference>
<dbReference type="Gene3D" id="2.40.50.140">
    <property type="entry name" value="Nucleic acid-binding proteins"/>
    <property type="match status" value="1"/>
</dbReference>
<evidence type="ECO:0000259" key="8">
    <source>
        <dbReference type="Pfam" id="PF25145"/>
    </source>
</evidence>
<sequence>MKKLISIIFSLLLTSSIFTQLLLADSEEQKRKTDTKEDTYYNNVSIIPLSGMIDGGLHNSLERRADIAEKSGSDLIIFEIDTYGGRLEPAFEISEYISNIKYAKTIAFIPTKAISAGALIAISCNEIYMAPQAELGDCEPIVPSSEGGYKTVGEKIQTVLRTKFRKFAEKNGYPVLLSEAMVTKEIEVYYITTEDRPEGYYISSRGLKEMTEEEKKKIKSKKLIIEEGQLLTMYAKEAHEYHFAKEIVEDRDSLLKSLNLDKVATTLLDTNWSEEMVRFLESIAPVLLGIGLVALWIEFKAPGFGLPGIIGILCLATVFLSKHLVGLAETPEIIIFFVGIALLAVEILVIPGFGIAGISGVIMVLIGLILSFQDFTIPITPYDVETFTKNIFAIMCSLLGSGIAIFLLVKYMPGIPIFHRLILTAAETTQGGYVIPSQPEGGDDLTGRKGKAVTILHPTGKIEVNNHTLDVVTDGEYIEKGQAVEIVEVRGNRIVVKAL</sequence>
<accession>A0A0F9KTT0</accession>
<comment type="subcellular location">
    <subcellularLocation>
        <location evidence="1">Membrane</location>
        <topology evidence="1">Multi-pass membrane protein</topology>
    </subcellularLocation>
</comment>
<feature type="domain" description="NfeD integral membrane" evidence="7">
    <location>
        <begin position="283"/>
        <end position="410"/>
    </location>
</feature>
<dbReference type="Pfam" id="PF01957">
    <property type="entry name" value="NfeD"/>
    <property type="match status" value="1"/>
</dbReference>
<dbReference type="InterPro" id="IPR002810">
    <property type="entry name" value="NfeD-like_C"/>
</dbReference>